<dbReference type="Gene3D" id="3.40.50.150">
    <property type="entry name" value="Vaccinia Virus protein VP39"/>
    <property type="match status" value="1"/>
</dbReference>
<dbReference type="Proteomes" id="UP001183246">
    <property type="component" value="Unassembled WGS sequence"/>
</dbReference>
<name>A0ABU2MZ46_9ACTN</name>
<keyword evidence="7" id="KW-1185">Reference proteome</keyword>
<evidence type="ECO:0000256" key="2">
    <source>
        <dbReference type="ARBA" id="ARBA00022679"/>
    </source>
</evidence>
<dbReference type="RefSeq" id="WP_311707461.1">
    <property type="nucleotide sequence ID" value="NZ_JAVREL010000020.1"/>
</dbReference>
<evidence type="ECO:0000256" key="3">
    <source>
        <dbReference type="ARBA" id="ARBA00022691"/>
    </source>
</evidence>
<proteinExistence type="predicted"/>
<dbReference type="InterPro" id="IPR001077">
    <property type="entry name" value="COMT_C"/>
</dbReference>
<evidence type="ECO:0000313" key="7">
    <source>
        <dbReference type="Proteomes" id="UP001183246"/>
    </source>
</evidence>
<dbReference type="InterPro" id="IPR036388">
    <property type="entry name" value="WH-like_DNA-bd_sf"/>
</dbReference>
<dbReference type="SUPFAM" id="SSF46785">
    <property type="entry name" value="Winged helix' DNA-binding domain"/>
    <property type="match status" value="1"/>
</dbReference>
<dbReference type="GO" id="GO:0008168">
    <property type="term" value="F:methyltransferase activity"/>
    <property type="evidence" value="ECO:0007669"/>
    <property type="project" value="UniProtKB-KW"/>
</dbReference>
<keyword evidence="1 6" id="KW-0489">Methyltransferase</keyword>
<keyword evidence="2" id="KW-0808">Transferase</keyword>
<dbReference type="InterPro" id="IPR016461">
    <property type="entry name" value="COMT-like"/>
</dbReference>
<evidence type="ECO:0000256" key="1">
    <source>
        <dbReference type="ARBA" id="ARBA00022603"/>
    </source>
</evidence>
<evidence type="ECO:0000259" key="5">
    <source>
        <dbReference type="Pfam" id="PF08100"/>
    </source>
</evidence>
<dbReference type="Gene3D" id="1.10.287.1350">
    <property type="match status" value="1"/>
</dbReference>
<dbReference type="GO" id="GO:0032259">
    <property type="term" value="P:methylation"/>
    <property type="evidence" value="ECO:0007669"/>
    <property type="project" value="UniProtKB-KW"/>
</dbReference>
<reference evidence="7" key="1">
    <citation type="submission" date="2023-07" db="EMBL/GenBank/DDBJ databases">
        <title>30 novel species of actinomycetes from the DSMZ collection.</title>
        <authorList>
            <person name="Nouioui I."/>
        </authorList>
    </citation>
    <scope>NUCLEOTIDE SEQUENCE [LARGE SCALE GENOMIC DNA]</scope>
    <source>
        <strain evidence="7">DSM 44938</strain>
    </source>
</reference>
<dbReference type="Pfam" id="PF00891">
    <property type="entry name" value="Methyltransf_2"/>
    <property type="match status" value="1"/>
</dbReference>
<keyword evidence="3" id="KW-0949">S-adenosyl-L-methionine</keyword>
<dbReference type="InterPro" id="IPR012967">
    <property type="entry name" value="COMT_dimerisation"/>
</dbReference>
<dbReference type="InterPro" id="IPR036390">
    <property type="entry name" value="WH_DNA-bd_sf"/>
</dbReference>
<dbReference type="PROSITE" id="PS51683">
    <property type="entry name" value="SAM_OMT_II"/>
    <property type="match status" value="1"/>
</dbReference>
<dbReference type="InterPro" id="IPR029063">
    <property type="entry name" value="SAM-dependent_MTases_sf"/>
</dbReference>
<protein>
    <submittedName>
        <fullName evidence="6">Methyltransferase</fullName>
    </submittedName>
</protein>
<sequence>MAGDETTHPDHRGRVIQLAFGTMAAQTLRAAVELGIVELIGDGERTAGDVARGCGTQPVATLRLLRALASLGLLAQTGPDTFAVTSAGGLLDGRRPDSVAAFVRVLTNPVMTRGWERLADSVRTGERSFDAVFGTDFFDYLRQRPELSAEFNTAMSQGAWAVARVLPTAYDFGPFSTVVDVGGGDGTLLTAVLRAHPHLRGIVYDTAEGLAQAKDTFERAGVADRAETVIGDFFASVPSGGDLYLLKSVIHDWNDEQSTGILRRCAEALPAHGRVLIVDELLPERADAAGAGPLELSDLHLSDLNMLVTIGGRERTREDFTGLCHAAGLATPVVTPLPPPFAFALVEAALAG</sequence>
<dbReference type="EMBL" id="JAVREL010000020">
    <property type="protein sequence ID" value="MDT0346334.1"/>
    <property type="molecule type" value="Genomic_DNA"/>
</dbReference>
<dbReference type="SUPFAM" id="SSF53335">
    <property type="entry name" value="S-adenosyl-L-methionine-dependent methyltransferases"/>
    <property type="match status" value="1"/>
</dbReference>
<organism evidence="6 7">
    <name type="scientific">Streptomyces litchfieldiae</name>
    <dbReference type="NCBI Taxonomy" id="3075543"/>
    <lineage>
        <taxon>Bacteria</taxon>
        <taxon>Bacillati</taxon>
        <taxon>Actinomycetota</taxon>
        <taxon>Actinomycetes</taxon>
        <taxon>Kitasatosporales</taxon>
        <taxon>Streptomycetaceae</taxon>
        <taxon>Streptomyces</taxon>
    </lineage>
</organism>
<dbReference type="PANTHER" id="PTHR43712:SF2">
    <property type="entry name" value="O-METHYLTRANSFERASE CICE"/>
    <property type="match status" value="1"/>
</dbReference>
<dbReference type="Pfam" id="PF08100">
    <property type="entry name" value="Dimerisation"/>
    <property type="match status" value="1"/>
</dbReference>
<dbReference type="PANTHER" id="PTHR43712">
    <property type="entry name" value="PUTATIVE (AFU_ORTHOLOGUE AFUA_4G14580)-RELATED"/>
    <property type="match status" value="1"/>
</dbReference>
<dbReference type="PIRSF" id="PIRSF005739">
    <property type="entry name" value="O-mtase"/>
    <property type="match status" value="1"/>
</dbReference>
<feature type="domain" description="O-methyltransferase C-terminal" evidence="4">
    <location>
        <begin position="115"/>
        <end position="329"/>
    </location>
</feature>
<evidence type="ECO:0000259" key="4">
    <source>
        <dbReference type="Pfam" id="PF00891"/>
    </source>
</evidence>
<feature type="domain" description="O-methyltransferase dimerisation" evidence="5">
    <location>
        <begin position="17"/>
        <end position="87"/>
    </location>
</feature>
<comment type="caution">
    <text evidence="6">The sequence shown here is derived from an EMBL/GenBank/DDBJ whole genome shotgun (WGS) entry which is preliminary data.</text>
</comment>
<accession>A0ABU2MZ46</accession>
<dbReference type="Gene3D" id="1.10.10.10">
    <property type="entry name" value="Winged helix-like DNA-binding domain superfamily/Winged helix DNA-binding domain"/>
    <property type="match status" value="1"/>
</dbReference>
<evidence type="ECO:0000313" key="6">
    <source>
        <dbReference type="EMBL" id="MDT0346334.1"/>
    </source>
</evidence>
<gene>
    <name evidence="6" type="ORF">RM590_27665</name>
</gene>
<dbReference type="CDD" id="cd02440">
    <property type="entry name" value="AdoMet_MTases"/>
    <property type="match status" value="1"/>
</dbReference>